<keyword evidence="2" id="KW-1185">Reference proteome</keyword>
<accession>K3YKG4</accession>
<dbReference type="HOGENOM" id="CLU_2390211_0_0_1"/>
<dbReference type="Proteomes" id="UP000004995">
    <property type="component" value="Unassembled WGS sequence"/>
</dbReference>
<dbReference type="Gramene" id="KQL01975">
    <property type="protein sequence ID" value="KQL01975"/>
    <property type="gene ID" value="SETIT_014733mg"/>
</dbReference>
<proteinExistence type="predicted"/>
<reference evidence="1" key="2">
    <citation type="submission" date="2018-08" db="UniProtKB">
        <authorList>
            <consortium name="EnsemblPlants"/>
        </authorList>
    </citation>
    <scope>IDENTIFICATION</scope>
    <source>
        <strain evidence="1">Yugu1</strain>
    </source>
</reference>
<dbReference type="EnsemblPlants" id="KQL01975">
    <property type="protein sequence ID" value="KQL01975"/>
    <property type="gene ID" value="SETIT_014733mg"/>
</dbReference>
<dbReference type="EMBL" id="AGNK02003885">
    <property type="status" value="NOT_ANNOTATED_CDS"/>
    <property type="molecule type" value="Genomic_DNA"/>
</dbReference>
<evidence type="ECO:0000313" key="1">
    <source>
        <dbReference type="EnsemblPlants" id="KQL01975"/>
    </source>
</evidence>
<evidence type="ECO:0000313" key="2">
    <source>
        <dbReference type="Proteomes" id="UP000004995"/>
    </source>
</evidence>
<reference evidence="2" key="1">
    <citation type="journal article" date="2012" name="Nat. Biotechnol.">
        <title>Reference genome sequence of the model plant Setaria.</title>
        <authorList>
            <person name="Bennetzen J.L."/>
            <person name="Schmutz J."/>
            <person name="Wang H."/>
            <person name="Percifield R."/>
            <person name="Hawkins J."/>
            <person name="Pontaroli A.C."/>
            <person name="Estep M."/>
            <person name="Feng L."/>
            <person name="Vaughn J.N."/>
            <person name="Grimwood J."/>
            <person name="Jenkins J."/>
            <person name="Barry K."/>
            <person name="Lindquist E."/>
            <person name="Hellsten U."/>
            <person name="Deshpande S."/>
            <person name="Wang X."/>
            <person name="Wu X."/>
            <person name="Mitros T."/>
            <person name="Triplett J."/>
            <person name="Yang X."/>
            <person name="Ye C.Y."/>
            <person name="Mauro-Herrera M."/>
            <person name="Wang L."/>
            <person name="Li P."/>
            <person name="Sharma M."/>
            <person name="Sharma R."/>
            <person name="Ronald P.C."/>
            <person name="Panaud O."/>
            <person name="Kellogg E.A."/>
            <person name="Brutnell T.P."/>
            <person name="Doust A.N."/>
            <person name="Tuskan G.A."/>
            <person name="Rokhsar D."/>
            <person name="Devos K.M."/>
        </authorList>
    </citation>
    <scope>NUCLEOTIDE SEQUENCE [LARGE SCALE GENOMIC DNA]</scope>
    <source>
        <strain evidence="2">cv. Yugu1</strain>
    </source>
</reference>
<name>K3YKG4_SETIT</name>
<organism evidence="1 2">
    <name type="scientific">Setaria italica</name>
    <name type="common">Foxtail millet</name>
    <name type="synonym">Panicum italicum</name>
    <dbReference type="NCBI Taxonomy" id="4555"/>
    <lineage>
        <taxon>Eukaryota</taxon>
        <taxon>Viridiplantae</taxon>
        <taxon>Streptophyta</taxon>
        <taxon>Embryophyta</taxon>
        <taxon>Tracheophyta</taxon>
        <taxon>Spermatophyta</taxon>
        <taxon>Magnoliopsida</taxon>
        <taxon>Liliopsida</taxon>
        <taxon>Poales</taxon>
        <taxon>Poaceae</taxon>
        <taxon>PACMAD clade</taxon>
        <taxon>Panicoideae</taxon>
        <taxon>Panicodae</taxon>
        <taxon>Paniceae</taxon>
        <taxon>Cenchrinae</taxon>
        <taxon>Setaria</taxon>
    </lineage>
</organism>
<sequence length="94" mass="10545">MISEQLRLRLSSTLSCKPRGCGQWTSKTYAELQQLQFCRREQGICSRTLAPKSCMVMLIHTSTGRTQLANGSNQHGIMAIDQSSCKDHTLLFLL</sequence>
<dbReference type="InParanoid" id="K3YKG4"/>
<dbReference type="AlphaFoldDB" id="K3YKG4"/>
<protein>
    <submittedName>
        <fullName evidence="1">Uncharacterized protein</fullName>
    </submittedName>
</protein>